<name>A0A0F8ZVL5_9ZZZZ</name>
<reference evidence="1" key="1">
    <citation type="journal article" date="2015" name="Nature">
        <title>Complex archaea that bridge the gap between prokaryotes and eukaryotes.</title>
        <authorList>
            <person name="Spang A."/>
            <person name="Saw J.H."/>
            <person name="Jorgensen S.L."/>
            <person name="Zaremba-Niedzwiedzka K."/>
            <person name="Martijn J."/>
            <person name="Lind A.E."/>
            <person name="van Eijk R."/>
            <person name="Schleper C."/>
            <person name="Guy L."/>
            <person name="Ettema T.J."/>
        </authorList>
    </citation>
    <scope>NUCLEOTIDE SEQUENCE</scope>
</reference>
<accession>A0A0F8ZVL5</accession>
<organism evidence="1">
    <name type="scientific">marine sediment metagenome</name>
    <dbReference type="NCBI Taxonomy" id="412755"/>
    <lineage>
        <taxon>unclassified sequences</taxon>
        <taxon>metagenomes</taxon>
        <taxon>ecological metagenomes</taxon>
    </lineage>
</organism>
<dbReference type="AlphaFoldDB" id="A0A0F8ZVL5"/>
<comment type="caution">
    <text evidence="1">The sequence shown here is derived from an EMBL/GenBank/DDBJ whole genome shotgun (WGS) entry which is preliminary data.</text>
</comment>
<gene>
    <name evidence="1" type="ORF">LCGC14_2648320</name>
</gene>
<evidence type="ECO:0000313" key="1">
    <source>
        <dbReference type="EMBL" id="KKK97882.1"/>
    </source>
</evidence>
<protein>
    <submittedName>
        <fullName evidence="1">Uncharacterized protein</fullName>
    </submittedName>
</protein>
<dbReference type="EMBL" id="LAZR01045853">
    <property type="protein sequence ID" value="KKK97882.1"/>
    <property type="molecule type" value="Genomic_DNA"/>
</dbReference>
<sequence>MPDAPSGQSDPLAKDPRSFTLYLTVSEVSLTRPTRDRPFPLSYVKCDNFEDGKPLYNGVGSFYFYRSPEEAPKVGEMLEINVKPWKNTFTQGERLEAGKTFVASIIQAEEEKQSNSEE</sequence>
<proteinExistence type="predicted"/>